<dbReference type="InterPro" id="IPR056916">
    <property type="entry name" value="NTS_TR130"/>
</dbReference>
<feature type="region of interest" description="Disordered" evidence="4">
    <location>
        <begin position="92"/>
        <end position="121"/>
    </location>
</feature>
<feature type="compositionally biased region" description="Polar residues" evidence="4">
    <location>
        <begin position="1546"/>
        <end position="1559"/>
    </location>
</feature>
<comment type="subcellular location">
    <subcellularLocation>
        <location evidence="1">Golgi apparatus</location>
    </subcellularLocation>
</comment>
<feature type="domain" description="TRAPPC10/Trs130 C-terminal" evidence="5">
    <location>
        <begin position="1396"/>
        <end position="1591"/>
    </location>
</feature>
<reference evidence="10" key="4">
    <citation type="journal article" date="2015" name="G3 (Bethesda)">
        <title>Genome sequences of three phytopathogenic species of the Magnaporthaceae family of fungi.</title>
        <authorList>
            <person name="Okagaki L.H."/>
            <person name="Nunes C.C."/>
            <person name="Sailsbery J."/>
            <person name="Clay B."/>
            <person name="Brown D."/>
            <person name="John T."/>
            <person name="Oh Y."/>
            <person name="Young N."/>
            <person name="Fitzgerald M."/>
            <person name="Haas B.J."/>
            <person name="Zeng Q."/>
            <person name="Young S."/>
            <person name="Adiconis X."/>
            <person name="Fan L."/>
            <person name="Levin J.Z."/>
            <person name="Mitchell T.K."/>
            <person name="Okubara P.A."/>
            <person name="Farman M.L."/>
            <person name="Kohn L.M."/>
            <person name="Birren B."/>
            <person name="Ma L.-J."/>
            <person name="Dean R.A."/>
        </authorList>
    </citation>
    <scope>NUCLEOTIDE SEQUENCE</scope>
    <source>
        <strain evidence="10">ATCC 64411 / 73-15</strain>
    </source>
</reference>
<dbReference type="PANTHER" id="PTHR13251">
    <property type="entry name" value="EPILEPSY HOLOPROSENCEPHALY CANDIDATE 1/TMEM1"/>
    <property type="match status" value="1"/>
</dbReference>
<feature type="domain" description="Trs130 NTS" evidence="8">
    <location>
        <begin position="754"/>
        <end position="851"/>
    </location>
</feature>
<dbReference type="OMA" id="YEIHANP"/>
<evidence type="ECO:0000259" key="6">
    <source>
        <dbReference type="Pfam" id="PF23036"/>
    </source>
</evidence>
<dbReference type="Pfam" id="PF23036">
    <property type="entry name" value="TRAPPC10_1st"/>
    <property type="match status" value="3"/>
</dbReference>
<evidence type="ECO:0000313" key="9">
    <source>
        <dbReference type="EMBL" id="KLU92407.1"/>
    </source>
</evidence>
<feature type="region of interest" description="Disordered" evidence="4">
    <location>
        <begin position="705"/>
        <end position="739"/>
    </location>
</feature>
<dbReference type="Proteomes" id="UP000011715">
    <property type="component" value="Unassembled WGS sequence"/>
</dbReference>
<dbReference type="STRING" id="644358.A0A0C4EF18"/>
<evidence type="ECO:0000256" key="4">
    <source>
        <dbReference type="SAM" id="MobiDB-lite"/>
    </source>
</evidence>
<evidence type="ECO:0000313" key="10">
    <source>
        <dbReference type="EnsemblFungi" id="MAPG_11353T0"/>
    </source>
</evidence>
<evidence type="ECO:0000256" key="1">
    <source>
        <dbReference type="ARBA" id="ARBA00004555"/>
    </source>
</evidence>
<dbReference type="GO" id="GO:1990071">
    <property type="term" value="C:TRAPPII protein complex"/>
    <property type="evidence" value="ECO:0007669"/>
    <property type="project" value="InterPro"/>
</dbReference>
<reference evidence="10" key="5">
    <citation type="submission" date="2015-06" db="UniProtKB">
        <authorList>
            <consortium name="EnsemblFungi"/>
        </authorList>
    </citation>
    <scope>IDENTIFICATION</scope>
    <source>
        <strain evidence="10">ATCC 64411</strain>
    </source>
</reference>
<gene>
    <name evidence="9" type="ORF">MAPG_11353</name>
</gene>
<sequence length="1617" mass="175144">MEQQYSTSKVTVEFFDPHDVYKLLAPGLVPLLPLRNLHWKSHSGPPRSIETLHVELVPAGAAPKTSSVLTPVASPIPKQTFDTASHGGADGFQTQAISGGGGGSTDNAASRGGGARGRRHQIPGLRRTPYLKLLLVRCDDNDTYKSQTRSEIREWVKKNTPPAQSSKKTSNAENHDAFEWLIIHVVIPNTAAATQPRITGKGDSASEAKVASRWRGSTSTLLEKMLADFNSSPKGAVDRVAQIRIGINDVPYDLLPRVVPAVPTGYSETSQDVENAWADLIAKMKAWILSSFDMRVSQYEEDIKEKDAQRALPGWNFCTFFILKEGLARGFESVGLVDDALVGYDELSVGLDTIIQDQALLGSAEAHGGTLLNYTEELSRIAHRALAALESGAHVEDSLEDEQPVDLQSENPNTPGGTLGASPFAPPPDEGHDVDIPITVSKKPYRELILANNVSVFDFRCYIFARQIDLLSRLGNATATREELLAKAREQRQSLLHGVAPRTPQIGSNKPTNEAENLSMLAEVCRRTLEFIPSVSQVMRRDILSCLSDPKSHGGGVSASAVQGEASLPPKVLEVVDNMISSFAFSVAHQILAQTSTKALPIPESTLAVSDDPEPKTQIPEPKTIMHPARTSSQRAPSGTRPSPSPGMSPGSGLPSDPAHSQFLKVGLEDLAARRAELYTLSRNILKDCGKKRGWTDGWDSVPLVGAPDTNDMDDVDLGDSTLQGGKDGEAGQSDAGPPADTGCHSLAGVGNRLLRTALDQKDDFYRLYETLTLKALRHYAVASYTHSVKACMVDMAVLKYHLREFGEATTHFVNAIPFFAERGWSLLELSMLVMYSTCLKELDKRHDYVKVVLKLLSKAAMAENDRQRHGKSARRAGALGFPDTAAIRGFLPDVMQTTKGMALDIPVPLRDFFFDIAVDGPPKYIEGQDSFSLSLTLCSLLVDELELDDGMVRMTSLSSGGTKEIWLASRGSISLKPGKNKIELHSNISVPGTYEVDQIKLRCNRVVLQHERSRNTPAPDVLSNTKVVIFQTAKALDVQLSAAKHIQLDATNSLEVSLSTGWNRVTSCDLRVRAATGGLRLLTAEAKLIESQDDGEMKPLGPPDGGLFHLGALGKEASVKLRFPYTVEQEVATVAVRIEVSYRTEEGGPTFEFVKTPSVDIALALGVNVQDVFKHNALFSRFTVSTASSSPLRLFASELIESDLFAPDFGGVSLPAAGAHQGGDGGDAAVTIFPRQPASLLYKISRKPGSKVVGPKTRKTMYLKLHYSVVQEEIESSIQAYLEEAFEAGTDAGDDHSLRPYSRLAVSTALTHARAGLISAYEMERAAMLGSISTSFLGGVNWEKEFSALASHGSDGDGRALKLAAFMRTWQERHPELPLMVPESNTTQLRSISIPVDVPSITVVHTADIQLHRPADPAVDVTGHAGQATLSVNQLMPATLRLKWSRIWDTGHPDTDVPGPPATEDVEFTYEVTAPQDTWLLGGRRKGNFIIPGAPDPHDTAATEAYAEGVLSTAQTEADIPLLLVPLREGWLPYPAVEIREVRGGSSNMGSGETSPRGSQHRRQRTAETIDRVIHCETDYKNLGETIHVVTSRRKVTLSLDASGPGGGPLVLESTC</sequence>
<feature type="domain" description="TRAPPC10/Trs130 N-terminal" evidence="6">
    <location>
        <begin position="125"/>
        <end position="192"/>
    </location>
</feature>
<dbReference type="VEuPathDB" id="FungiDB:MAPG_11353"/>
<keyword evidence="11" id="KW-1185">Reference proteome</keyword>
<evidence type="ECO:0000256" key="3">
    <source>
        <dbReference type="ARBA" id="ARBA00023034"/>
    </source>
</evidence>
<dbReference type="OrthoDB" id="10256906at2759"/>
<dbReference type="InterPro" id="IPR055505">
    <property type="entry name" value="DUF7077"/>
</dbReference>
<feature type="region of interest" description="Disordered" evidence="4">
    <location>
        <begin position="397"/>
        <end position="429"/>
    </location>
</feature>
<feature type="domain" description="TRAPPC10/Trs130 N-terminal" evidence="6">
    <location>
        <begin position="441"/>
        <end position="478"/>
    </location>
</feature>
<feature type="domain" description="DUF7077" evidence="7">
    <location>
        <begin position="1035"/>
        <end position="1161"/>
    </location>
</feature>
<evidence type="ECO:0000259" key="7">
    <source>
        <dbReference type="Pfam" id="PF23274"/>
    </source>
</evidence>
<evidence type="ECO:0008006" key="12">
    <source>
        <dbReference type="Google" id="ProtNLM"/>
    </source>
</evidence>
<keyword evidence="2" id="KW-0813">Transport</keyword>
<name>A0A0C4EF18_MAGP6</name>
<dbReference type="InterPro" id="IPR056913">
    <property type="entry name" value="TRAPPC10/Trs130_N"/>
</dbReference>
<reference evidence="9" key="2">
    <citation type="submission" date="2010-05" db="EMBL/GenBank/DDBJ databases">
        <title>The Genome Sequence of Magnaporthe poae strain ATCC 64411.</title>
        <authorList>
            <consortium name="The Broad Institute Genome Sequencing Platform"/>
            <consortium name="Broad Institute Genome Sequencing Center for Infectious Disease"/>
            <person name="Ma L.-J."/>
            <person name="Dead R."/>
            <person name="Young S."/>
            <person name="Zeng Q."/>
            <person name="Koehrsen M."/>
            <person name="Alvarado L."/>
            <person name="Berlin A."/>
            <person name="Chapman S.B."/>
            <person name="Chen Z."/>
            <person name="Freedman E."/>
            <person name="Gellesch M."/>
            <person name="Goldberg J."/>
            <person name="Griggs A."/>
            <person name="Gujja S."/>
            <person name="Heilman E.R."/>
            <person name="Heiman D."/>
            <person name="Hepburn T."/>
            <person name="Howarth C."/>
            <person name="Jen D."/>
            <person name="Larson L."/>
            <person name="Mehta T."/>
            <person name="Neiman D."/>
            <person name="Pearson M."/>
            <person name="Roberts A."/>
            <person name="Saif S."/>
            <person name="Shea T."/>
            <person name="Shenoy N."/>
            <person name="Sisk P."/>
            <person name="Stolte C."/>
            <person name="Sykes S."/>
            <person name="Walk T."/>
            <person name="White J."/>
            <person name="Yandava C."/>
            <person name="Haas B."/>
            <person name="Nusbaum C."/>
            <person name="Birren B."/>
        </authorList>
    </citation>
    <scope>NUCLEOTIDE SEQUENCE</scope>
    <source>
        <strain evidence="9">ATCC 64411</strain>
    </source>
</reference>
<evidence type="ECO:0000313" key="11">
    <source>
        <dbReference type="Proteomes" id="UP000011715"/>
    </source>
</evidence>
<dbReference type="EnsemblFungi" id="MAPG_11353T0">
    <property type="protein sequence ID" value="MAPG_11353T0"/>
    <property type="gene ID" value="MAPG_11353"/>
</dbReference>
<proteinExistence type="predicted"/>
<dbReference type="InterPro" id="IPR045126">
    <property type="entry name" value="TRAPPC10/Trs130"/>
</dbReference>
<feature type="region of interest" description="Disordered" evidence="4">
    <location>
        <begin position="604"/>
        <end position="660"/>
    </location>
</feature>
<dbReference type="EMBL" id="GL876980">
    <property type="protein sequence ID" value="KLU92407.1"/>
    <property type="molecule type" value="Genomic_DNA"/>
</dbReference>
<accession>A0A0C4EF18</accession>
<feature type="region of interest" description="Disordered" evidence="4">
    <location>
        <begin position="1544"/>
        <end position="1567"/>
    </location>
</feature>
<dbReference type="GO" id="GO:0034498">
    <property type="term" value="P:early endosome to Golgi transport"/>
    <property type="evidence" value="ECO:0007669"/>
    <property type="project" value="TreeGrafter"/>
</dbReference>
<dbReference type="InterPro" id="IPR022233">
    <property type="entry name" value="TRAPPC10/Trs130_C"/>
</dbReference>
<evidence type="ECO:0000259" key="5">
    <source>
        <dbReference type="Pfam" id="PF12584"/>
    </source>
</evidence>
<reference evidence="11" key="1">
    <citation type="submission" date="2010-05" db="EMBL/GenBank/DDBJ databases">
        <title>The genome sequence of Magnaporthe poae strain ATCC 64411.</title>
        <authorList>
            <person name="Ma L.-J."/>
            <person name="Dead R."/>
            <person name="Young S."/>
            <person name="Zeng Q."/>
            <person name="Koehrsen M."/>
            <person name="Alvarado L."/>
            <person name="Berlin A."/>
            <person name="Chapman S.B."/>
            <person name="Chen Z."/>
            <person name="Freedman E."/>
            <person name="Gellesch M."/>
            <person name="Goldberg J."/>
            <person name="Griggs A."/>
            <person name="Gujja S."/>
            <person name="Heilman E.R."/>
            <person name="Heiman D."/>
            <person name="Hepburn T."/>
            <person name="Howarth C."/>
            <person name="Jen D."/>
            <person name="Larson L."/>
            <person name="Mehta T."/>
            <person name="Neiman D."/>
            <person name="Pearson M."/>
            <person name="Roberts A."/>
            <person name="Saif S."/>
            <person name="Shea T."/>
            <person name="Shenoy N."/>
            <person name="Sisk P."/>
            <person name="Stolte C."/>
            <person name="Sykes S."/>
            <person name="Walk T."/>
            <person name="White J."/>
            <person name="Yandava C."/>
            <person name="Haas B."/>
            <person name="Nusbaum C."/>
            <person name="Birren B."/>
        </authorList>
    </citation>
    <scope>NUCLEOTIDE SEQUENCE [LARGE SCALE GENOMIC DNA]</scope>
    <source>
        <strain evidence="11">ATCC 64411 / 73-15</strain>
    </source>
</reference>
<dbReference type="PANTHER" id="PTHR13251:SF3">
    <property type="entry name" value="TRAFFICKING PROTEIN PARTICLE COMPLEX SUBUNIT 10"/>
    <property type="match status" value="1"/>
</dbReference>
<feature type="compositionally biased region" description="Low complexity" evidence="4">
    <location>
        <begin position="637"/>
        <end position="658"/>
    </location>
</feature>
<dbReference type="EMBL" id="ADBL01002796">
    <property type="status" value="NOT_ANNOTATED_CDS"/>
    <property type="molecule type" value="Genomic_DNA"/>
</dbReference>
<evidence type="ECO:0000256" key="2">
    <source>
        <dbReference type="ARBA" id="ARBA00022448"/>
    </source>
</evidence>
<dbReference type="Pfam" id="PF24967">
    <property type="entry name" value="NTS_TR130"/>
    <property type="match status" value="1"/>
</dbReference>
<dbReference type="Pfam" id="PF24965">
    <property type="entry name" value="TRS130_4HB"/>
    <property type="match status" value="1"/>
</dbReference>
<dbReference type="GO" id="GO:0006891">
    <property type="term" value="P:intra-Golgi vesicle-mediated transport"/>
    <property type="evidence" value="ECO:0007669"/>
    <property type="project" value="TreeGrafter"/>
</dbReference>
<dbReference type="eggNOG" id="KOG1931">
    <property type="taxonomic scope" value="Eukaryota"/>
</dbReference>
<feature type="compositionally biased region" description="Polar residues" evidence="4">
    <location>
        <begin position="406"/>
        <end position="416"/>
    </location>
</feature>
<reference evidence="9" key="3">
    <citation type="submission" date="2011-03" db="EMBL/GenBank/DDBJ databases">
        <title>Annotation of Magnaporthe poae ATCC 64411.</title>
        <authorList>
            <person name="Ma L.-J."/>
            <person name="Dead R."/>
            <person name="Young S.K."/>
            <person name="Zeng Q."/>
            <person name="Gargeya S."/>
            <person name="Fitzgerald M."/>
            <person name="Haas B."/>
            <person name="Abouelleil A."/>
            <person name="Alvarado L."/>
            <person name="Arachchi H.M."/>
            <person name="Berlin A."/>
            <person name="Brown A."/>
            <person name="Chapman S.B."/>
            <person name="Chen Z."/>
            <person name="Dunbar C."/>
            <person name="Freedman E."/>
            <person name="Gearin G."/>
            <person name="Gellesch M."/>
            <person name="Goldberg J."/>
            <person name="Griggs A."/>
            <person name="Gujja S."/>
            <person name="Heiman D."/>
            <person name="Howarth C."/>
            <person name="Larson L."/>
            <person name="Lui A."/>
            <person name="MacDonald P.J.P."/>
            <person name="Mehta T."/>
            <person name="Montmayeur A."/>
            <person name="Murphy C."/>
            <person name="Neiman D."/>
            <person name="Pearson M."/>
            <person name="Priest M."/>
            <person name="Roberts A."/>
            <person name="Saif S."/>
            <person name="Shea T."/>
            <person name="Shenoy N."/>
            <person name="Sisk P."/>
            <person name="Stolte C."/>
            <person name="Sykes S."/>
            <person name="Yandava C."/>
            <person name="Wortman J."/>
            <person name="Nusbaum C."/>
            <person name="Birren B."/>
        </authorList>
    </citation>
    <scope>NUCLEOTIDE SEQUENCE</scope>
    <source>
        <strain evidence="9">ATCC 64411</strain>
    </source>
</reference>
<organism evidence="10 11">
    <name type="scientific">Magnaporthiopsis poae (strain ATCC 64411 / 73-15)</name>
    <name type="common">Kentucky bluegrass fungus</name>
    <name type="synonym">Magnaporthe poae</name>
    <dbReference type="NCBI Taxonomy" id="644358"/>
    <lineage>
        <taxon>Eukaryota</taxon>
        <taxon>Fungi</taxon>
        <taxon>Dikarya</taxon>
        <taxon>Ascomycota</taxon>
        <taxon>Pezizomycotina</taxon>
        <taxon>Sordariomycetes</taxon>
        <taxon>Sordariomycetidae</taxon>
        <taxon>Magnaporthales</taxon>
        <taxon>Magnaporthaceae</taxon>
        <taxon>Magnaporthiopsis</taxon>
    </lineage>
</organism>
<protein>
    <recommendedName>
        <fullName evidence="12">TMEM1 family protein</fullName>
    </recommendedName>
</protein>
<keyword evidence="3" id="KW-0333">Golgi apparatus</keyword>
<dbReference type="GO" id="GO:0005829">
    <property type="term" value="C:cytosol"/>
    <property type="evidence" value="ECO:0007669"/>
    <property type="project" value="GOC"/>
</dbReference>
<evidence type="ECO:0000259" key="8">
    <source>
        <dbReference type="Pfam" id="PF24967"/>
    </source>
</evidence>
<feature type="domain" description="TRAPPC10/Trs130 N-terminal" evidence="6">
    <location>
        <begin position="269"/>
        <end position="361"/>
    </location>
</feature>
<dbReference type="Pfam" id="PF23274">
    <property type="entry name" value="DUF7077"/>
    <property type="match status" value="1"/>
</dbReference>
<dbReference type="Pfam" id="PF12584">
    <property type="entry name" value="TRAPPC10"/>
    <property type="match status" value="1"/>
</dbReference>